<gene>
    <name evidence="6" type="ORF">LQ50_02545</name>
</gene>
<dbReference type="RefSeq" id="WP_034625697.1">
    <property type="nucleotide sequence ID" value="NZ_JRJU01000002.1"/>
</dbReference>
<dbReference type="PROSITE" id="PS50931">
    <property type="entry name" value="HTH_LYSR"/>
    <property type="match status" value="1"/>
</dbReference>
<keyword evidence="7" id="KW-1185">Reference proteome</keyword>
<evidence type="ECO:0000256" key="4">
    <source>
        <dbReference type="ARBA" id="ARBA00023163"/>
    </source>
</evidence>
<evidence type="ECO:0000256" key="2">
    <source>
        <dbReference type="ARBA" id="ARBA00023015"/>
    </source>
</evidence>
<accession>A0A0B0IL30</accession>
<dbReference type="SUPFAM" id="SSF53850">
    <property type="entry name" value="Periplasmic binding protein-like II"/>
    <property type="match status" value="1"/>
</dbReference>
<dbReference type="Gene3D" id="3.40.190.290">
    <property type="match status" value="1"/>
</dbReference>
<dbReference type="FunFam" id="1.10.10.10:FF:000001">
    <property type="entry name" value="LysR family transcriptional regulator"/>
    <property type="match status" value="1"/>
</dbReference>
<dbReference type="CDD" id="cd05466">
    <property type="entry name" value="PBP2_LTTR_substrate"/>
    <property type="match status" value="1"/>
</dbReference>
<dbReference type="InterPro" id="IPR036390">
    <property type="entry name" value="WH_DNA-bd_sf"/>
</dbReference>
<dbReference type="Pfam" id="PF03466">
    <property type="entry name" value="LysR_substrate"/>
    <property type="match status" value="1"/>
</dbReference>
<dbReference type="PANTHER" id="PTHR30419:SF28">
    <property type="entry name" value="HTH-TYPE TRANSCRIPTIONAL REGULATOR BSDA"/>
    <property type="match status" value="1"/>
</dbReference>
<dbReference type="eggNOG" id="COG0583">
    <property type="taxonomic scope" value="Bacteria"/>
</dbReference>
<dbReference type="Gene3D" id="1.10.10.10">
    <property type="entry name" value="Winged helix-like DNA-binding domain superfamily/Winged helix DNA-binding domain"/>
    <property type="match status" value="1"/>
</dbReference>
<evidence type="ECO:0000256" key="3">
    <source>
        <dbReference type="ARBA" id="ARBA00023125"/>
    </source>
</evidence>
<keyword evidence="2" id="KW-0805">Transcription regulation</keyword>
<dbReference type="GO" id="GO:0003677">
    <property type="term" value="F:DNA binding"/>
    <property type="evidence" value="ECO:0007669"/>
    <property type="project" value="UniProtKB-KW"/>
</dbReference>
<evidence type="ECO:0000259" key="5">
    <source>
        <dbReference type="PROSITE" id="PS50931"/>
    </source>
</evidence>
<dbReference type="InterPro" id="IPR005119">
    <property type="entry name" value="LysR_subst-bd"/>
</dbReference>
<evidence type="ECO:0000313" key="6">
    <source>
        <dbReference type="EMBL" id="KHF41602.1"/>
    </source>
</evidence>
<comment type="caution">
    <text evidence="6">The sequence shown here is derived from an EMBL/GenBank/DDBJ whole genome shotgun (WGS) entry which is preliminary data.</text>
</comment>
<dbReference type="PANTHER" id="PTHR30419">
    <property type="entry name" value="HTH-TYPE TRANSCRIPTIONAL REGULATOR YBHD"/>
    <property type="match status" value="1"/>
</dbReference>
<dbReference type="SUPFAM" id="SSF46785">
    <property type="entry name" value="Winged helix' DNA-binding domain"/>
    <property type="match status" value="1"/>
</dbReference>
<dbReference type="PRINTS" id="PR00039">
    <property type="entry name" value="HTHLYSR"/>
</dbReference>
<evidence type="ECO:0000256" key="1">
    <source>
        <dbReference type="ARBA" id="ARBA00009437"/>
    </source>
</evidence>
<dbReference type="InterPro" id="IPR050950">
    <property type="entry name" value="HTH-type_LysR_regulators"/>
</dbReference>
<evidence type="ECO:0000313" key="7">
    <source>
        <dbReference type="Proteomes" id="UP000030832"/>
    </source>
</evidence>
<name>A0A0B0IL30_9BACI</name>
<reference evidence="6 7" key="1">
    <citation type="submission" date="2014-09" db="EMBL/GenBank/DDBJ databases">
        <title>Genome sequencing and annotation of Bacillus Okhensis strain Kh10-101T.</title>
        <authorList>
            <person name="Prakash J.S."/>
        </authorList>
    </citation>
    <scope>NUCLEOTIDE SEQUENCE [LARGE SCALE GENOMIC DNA]</scope>
    <source>
        <strain evidence="7">Kh10-101T</strain>
    </source>
</reference>
<organism evidence="6 7">
    <name type="scientific">Halalkalibacter okhensis</name>
    <dbReference type="NCBI Taxonomy" id="333138"/>
    <lineage>
        <taxon>Bacteria</taxon>
        <taxon>Bacillati</taxon>
        <taxon>Bacillota</taxon>
        <taxon>Bacilli</taxon>
        <taxon>Bacillales</taxon>
        <taxon>Bacillaceae</taxon>
        <taxon>Halalkalibacter</taxon>
    </lineage>
</organism>
<dbReference type="Proteomes" id="UP000030832">
    <property type="component" value="Unassembled WGS sequence"/>
</dbReference>
<keyword evidence="4" id="KW-0804">Transcription</keyword>
<dbReference type="GO" id="GO:0003700">
    <property type="term" value="F:DNA-binding transcription factor activity"/>
    <property type="evidence" value="ECO:0007669"/>
    <property type="project" value="InterPro"/>
</dbReference>
<sequence>MELRQLEYFQAIEKFRSFSAASFEISTSQSTLSNQIKKLEDELGVKLFKRHARYVSLTPAGEEFLIHVQKVLSEIEKSKETIQQYTNFEKGQVHIGALPYISHLGLDKIITNFIKTHPGIDIRVYTGDSDDSLTNMREKRINVAFINAPYSSDYDIDFYPLVKDRIAIIVSKANPLSNEEMVDLRDFSEEQFLMINSSHDFRLDLINACNESGFEPNILLNGASMHMVKNFVEEGIGVALMGYRLAQSISNPNISIIPIKQTVERTTGIAVPKYKKLPLATRLFLDYTLTEINN</sequence>
<dbReference type="Pfam" id="PF00126">
    <property type="entry name" value="HTH_1"/>
    <property type="match status" value="1"/>
</dbReference>
<dbReference type="OrthoDB" id="9803735at2"/>
<comment type="similarity">
    <text evidence="1">Belongs to the LysR transcriptional regulatory family.</text>
</comment>
<dbReference type="EMBL" id="JRJU01000002">
    <property type="protein sequence ID" value="KHF41602.1"/>
    <property type="molecule type" value="Genomic_DNA"/>
</dbReference>
<dbReference type="GO" id="GO:0005829">
    <property type="term" value="C:cytosol"/>
    <property type="evidence" value="ECO:0007669"/>
    <property type="project" value="TreeGrafter"/>
</dbReference>
<dbReference type="AlphaFoldDB" id="A0A0B0IL30"/>
<feature type="domain" description="HTH lysR-type" evidence="5">
    <location>
        <begin position="1"/>
        <end position="58"/>
    </location>
</feature>
<dbReference type="InterPro" id="IPR000847">
    <property type="entry name" value="LysR_HTH_N"/>
</dbReference>
<dbReference type="InterPro" id="IPR036388">
    <property type="entry name" value="WH-like_DNA-bd_sf"/>
</dbReference>
<proteinExistence type="inferred from homology"/>
<protein>
    <recommendedName>
        <fullName evidence="5">HTH lysR-type domain-containing protein</fullName>
    </recommendedName>
</protein>
<keyword evidence="3" id="KW-0238">DNA-binding</keyword>